<keyword evidence="3" id="KW-1185">Reference proteome</keyword>
<keyword evidence="1" id="KW-1133">Transmembrane helix</keyword>
<feature type="transmembrane region" description="Helical" evidence="1">
    <location>
        <begin position="77"/>
        <end position="96"/>
    </location>
</feature>
<keyword evidence="1" id="KW-0472">Membrane</keyword>
<keyword evidence="1" id="KW-0812">Transmembrane</keyword>
<reference evidence="2 3" key="1">
    <citation type="submission" date="2018-04" db="EMBL/GenBank/DDBJ databases">
        <title>The genome of golden apple snail Pomacea canaliculata provides insight into stress tolerance and invasive adaptation.</title>
        <authorList>
            <person name="Liu C."/>
            <person name="Liu B."/>
            <person name="Ren Y."/>
            <person name="Zhang Y."/>
            <person name="Wang H."/>
            <person name="Li S."/>
            <person name="Jiang F."/>
            <person name="Yin L."/>
            <person name="Zhang G."/>
            <person name="Qian W."/>
            <person name="Fan W."/>
        </authorList>
    </citation>
    <scope>NUCLEOTIDE SEQUENCE [LARGE SCALE GENOMIC DNA]</scope>
    <source>
        <strain evidence="2">SZHN2017</strain>
        <tissue evidence="2">Muscle</tissue>
    </source>
</reference>
<name>A0A2T7NCX7_POMCA</name>
<dbReference type="EMBL" id="PZQS01000014">
    <property type="protein sequence ID" value="PVD19026.1"/>
    <property type="molecule type" value="Genomic_DNA"/>
</dbReference>
<organism evidence="2 3">
    <name type="scientific">Pomacea canaliculata</name>
    <name type="common">Golden apple snail</name>
    <dbReference type="NCBI Taxonomy" id="400727"/>
    <lineage>
        <taxon>Eukaryota</taxon>
        <taxon>Metazoa</taxon>
        <taxon>Spiralia</taxon>
        <taxon>Lophotrochozoa</taxon>
        <taxon>Mollusca</taxon>
        <taxon>Gastropoda</taxon>
        <taxon>Caenogastropoda</taxon>
        <taxon>Architaenioglossa</taxon>
        <taxon>Ampullarioidea</taxon>
        <taxon>Ampullariidae</taxon>
        <taxon>Pomacea</taxon>
    </lineage>
</organism>
<comment type="caution">
    <text evidence="2">The sequence shown here is derived from an EMBL/GenBank/DDBJ whole genome shotgun (WGS) entry which is preliminary data.</text>
</comment>
<evidence type="ECO:0000313" key="3">
    <source>
        <dbReference type="Proteomes" id="UP000245119"/>
    </source>
</evidence>
<protein>
    <submittedName>
        <fullName evidence="2">Uncharacterized protein</fullName>
    </submittedName>
</protein>
<sequence>MHTAPKLQQSFAPQRDIKLFSLVNTIAHMFRVNWPKLKPPETQRNHHSVAAEDFKSSVEVSKLNDTDPLSSSTRLRVDVAAVVVVVVVVVAGRSLYDVAT</sequence>
<evidence type="ECO:0000313" key="2">
    <source>
        <dbReference type="EMBL" id="PVD19026.1"/>
    </source>
</evidence>
<dbReference type="Proteomes" id="UP000245119">
    <property type="component" value="Linkage Group LG14"/>
</dbReference>
<evidence type="ECO:0000256" key="1">
    <source>
        <dbReference type="SAM" id="Phobius"/>
    </source>
</evidence>
<gene>
    <name evidence="2" type="ORF">C0Q70_21585</name>
</gene>
<dbReference type="AlphaFoldDB" id="A0A2T7NCX7"/>
<proteinExistence type="predicted"/>
<accession>A0A2T7NCX7</accession>